<protein>
    <submittedName>
        <fullName evidence="1">Uncharacterized protein</fullName>
    </submittedName>
</protein>
<dbReference type="EMBL" id="CP109546">
    <property type="protein sequence ID" value="WTZ13259.1"/>
    <property type="molecule type" value="Genomic_DNA"/>
</dbReference>
<reference evidence="1" key="1">
    <citation type="submission" date="2022-10" db="EMBL/GenBank/DDBJ databases">
        <title>The complete genomes of actinobacterial strains from the NBC collection.</title>
        <authorList>
            <person name="Joergensen T.S."/>
            <person name="Alvarez Arevalo M."/>
            <person name="Sterndorff E.B."/>
            <person name="Faurdal D."/>
            <person name="Vuksanovic O."/>
            <person name="Mourched A.-S."/>
            <person name="Charusanti P."/>
            <person name="Shaw S."/>
            <person name="Blin K."/>
            <person name="Weber T."/>
        </authorList>
    </citation>
    <scope>NUCLEOTIDE SEQUENCE</scope>
    <source>
        <strain evidence="1">NBC_01393</strain>
    </source>
</reference>
<organism evidence="1">
    <name type="scientific">Streptomyces sp. NBC_01393</name>
    <dbReference type="NCBI Taxonomy" id="2903851"/>
    <lineage>
        <taxon>Bacteria</taxon>
        <taxon>Bacillati</taxon>
        <taxon>Actinomycetota</taxon>
        <taxon>Actinomycetes</taxon>
        <taxon>Kitasatosporales</taxon>
        <taxon>Streptomycetaceae</taxon>
        <taxon>Streptomyces</taxon>
    </lineage>
</organism>
<sequence>MSEPKPRLRKVETREDARAVDTYEVLAGKEVRGTITKYIEMTYRQQKNGQVRGRAVTSWAWHRRGRTDDLRYVLQRDAIDRLLRAAREGK</sequence>
<evidence type="ECO:0000313" key="1">
    <source>
        <dbReference type="EMBL" id="WTZ13259.1"/>
    </source>
</evidence>
<proteinExistence type="predicted"/>
<name>A0AAU3IA22_9ACTN</name>
<gene>
    <name evidence="1" type="ORF">OG699_38010</name>
</gene>
<dbReference type="AlphaFoldDB" id="A0AAU3IA22"/>
<accession>A0AAU3IA22</accession>